<dbReference type="GO" id="GO:0008270">
    <property type="term" value="F:zinc ion binding"/>
    <property type="evidence" value="ECO:0007669"/>
    <property type="project" value="UniProtKB-KW"/>
</dbReference>
<evidence type="ECO:0000313" key="4">
    <source>
        <dbReference type="Proteomes" id="UP000218811"/>
    </source>
</evidence>
<dbReference type="STRING" id="742152.A0A2H3JRZ0"/>
<protein>
    <recommendedName>
        <fullName evidence="2">C2H2-type domain-containing protein</fullName>
    </recommendedName>
</protein>
<keyword evidence="1" id="KW-0863">Zinc-finger</keyword>
<proteinExistence type="predicted"/>
<keyword evidence="1" id="KW-0862">Zinc</keyword>
<dbReference type="PROSITE" id="PS50157">
    <property type="entry name" value="ZINC_FINGER_C2H2_2"/>
    <property type="match status" value="1"/>
</dbReference>
<sequence>MPDISEPSGAPLHAPVVCLWDGCGIPLDDVTVGGIRRHLRAFHFHEAAEPYKGKRGACLWACGAGNHSCNRELDYASFGKHIASVHIRSTARRCGYCAAMIGRIDSLHRHMREHCPKRPMGMDKCPEDQ</sequence>
<dbReference type="InterPro" id="IPR013087">
    <property type="entry name" value="Znf_C2H2_type"/>
</dbReference>
<evidence type="ECO:0000259" key="2">
    <source>
        <dbReference type="PROSITE" id="PS50157"/>
    </source>
</evidence>
<accession>A0A2H3JRZ0</accession>
<gene>
    <name evidence="3" type="ORF">WOLCODRAFT_27146</name>
</gene>
<dbReference type="Proteomes" id="UP000218811">
    <property type="component" value="Unassembled WGS sequence"/>
</dbReference>
<dbReference type="EMBL" id="KB468168">
    <property type="protein sequence ID" value="PCH44920.1"/>
    <property type="molecule type" value="Genomic_DNA"/>
</dbReference>
<keyword evidence="4" id="KW-1185">Reference proteome</keyword>
<organism evidence="3 4">
    <name type="scientific">Wolfiporia cocos (strain MD-104)</name>
    <name type="common">Brown rot fungus</name>
    <dbReference type="NCBI Taxonomy" id="742152"/>
    <lineage>
        <taxon>Eukaryota</taxon>
        <taxon>Fungi</taxon>
        <taxon>Dikarya</taxon>
        <taxon>Basidiomycota</taxon>
        <taxon>Agaricomycotina</taxon>
        <taxon>Agaricomycetes</taxon>
        <taxon>Polyporales</taxon>
        <taxon>Phaeolaceae</taxon>
        <taxon>Wolfiporia</taxon>
    </lineage>
</organism>
<evidence type="ECO:0000313" key="3">
    <source>
        <dbReference type="EMBL" id="PCH44920.1"/>
    </source>
</evidence>
<dbReference type="AlphaFoldDB" id="A0A2H3JRZ0"/>
<dbReference type="PROSITE" id="PS00028">
    <property type="entry name" value="ZINC_FINGER_C2H2_1"/>
    <property type="match status" value="1"/>
</dbReference>
<keyword evidence="1" id="KW-0479">Metal-binding</keyword>
<reference evidence="3 4" key="1">
    <citation type="journal article" date="2012" name="Science">
        <title>The Paleozoic origin of enzymatic lignin decomposition reconstructed from 31 fungal genomes.</title>
        <authorList>
            <person name="Floudas D."/>
            <person name="Binder M."/>
            <person name="Riley R."/>
            <person name="Barry K."/>
            <person name="Blanchette R.A."/>
            <person name="Henrissat B."/>
            <person name="Martinez A.T."/>
            <person name="Otillar R."/>
            <person name="Spatafora J.W."/>
            <person name="Yadav J.S."/>
            <person name="Aerts A."/>
            <person name="Benoit I."/>
            <person name="Boyd A."/>
            <person name="Carlson A."/>
            <person name="Copeland A."/>
            <person name="Coutinho P.M."/>
            <person name="de Vries R.P."/>
            <person name="Ferreira P."/>
            <person name="Findley K."/>
            <person name="Foster B."/>
            <person name="Gaskell J."/>
            <person name="Glotzer D."/>
            <person name="Gorecki P."/>
            <person name="Heitman J."/>
            <person name="Hesse C."/>
            <person name="Hori C."/>
            <person name="Igarashi K."/>
            <person name="Jurgens J.A."/>
            <person name="Kallen N."/>
            <person name="Kersten P."/>
            <person name="Kohler A."/>
            <person name="Kuees U."/>
            <person name="Kumar T.K.A."/>
            <person name="Kuo A."/>
            <person name="LaButti K."/>
            <person name="Larrondo L.F."/>
            <person name="Lindquist E."/>
            <person name="Ling A."/>
            <person name="Lombard V."/>
            <person name="Lucas S."/>
            <person name="Lundell T."/>
            <person name="Martin R."/>
            <person name="McLaughlin D.J."/>
            <person name="Morgenstern I."/>
            <person name="Morin E."/>
            <person name="Murat C."/>
            <person name="Nagy L.G."/>
            <person name="Nolan M."/>
            <person name="Ohm R.A."/>
            <person name="Patyshakuliyeva A."/>
            <person name="Rokas A."/>
            <person name="Ruiz-Duenas F.J."/>
            <person name="Sabat G."/>
            <person name="Salamov A."/>
            <person name="Samejima M."/>
            <person name="Schmutz J."/>
            <person name="Slot J.C."/>
            <person name="St John F."/>
            <person name="Stenlid J."/>
            <person name="Sun H."/>
            <person name="Sun S."/>
            <person name="Syed K."/>
            <person name="Tsang A."/>
            <person name="Wiebenga A."/>
            <person name="Young D."/>
            <person name="Pisabarro A."/>
            <person name="Eastwood D.C."/>
            <person name="Martin F."/>
            <person name="Cullen D."/>
            <person name="Grigoriev I.V."/>
            <person name="Hibbett D.S."/>
        </authorList>
    </citation>
    <scope>NUCLEOTIDE SEQUENCE [LARGE SCALE GENOMIC DNA]</scope>
    <source>
        <strain evidence="3 4">MD-104</strain>
    </source>
</reference>
<name>A0A2H3JRZ0_WOLCO</name>
<dbReference type="OMA" id="DCERGER"/>
<feature type="domain" description="C2H2-type" evidence="2">
    <location>
        <begin position="92"/>
        <end position="119"/>
    </location>
</feature>
<evidence type="ECO:0000256" key="1">
    <source>
        <dbReference type="PROSITE-ProRule" id="PRU00042"/>
    </source>
</evidence>
<dbReference type="OrthoDB" id="2801792at2759"/>